<dbReference type="AlphaFoldDB" id="A0A7G1IKU6"/>
<protein>
    <submittedName>
        <fullName evidence="1">Uncharacterized protein</fullName>
    </submittedName>
</protein>
<evidence type="ECO:0000313" key="1">
    <source>
        <dbReference type="EMBL" id="BCI91626.1"/>
    </source>
</evidence>
<accession>A0A7G1IKU6</accession>
<dbReference type="Proteomes" id="UP000516380">
    <property type="component" value="Chromosome"/>
</dbReference>
<sequence length="108" mass="11373">MIGALRSVGSHPAAELRIRQYDDVAAAAITGHLPQEPGDGFVERLQQPLLCVAFVGVGVESAELHGVDAGRHPPLTAAATMFSWVASELWEPSVLMDANAASVVRASR</sequence>
<organism evidence="1 2">
    <name type="scientific">Mycobacterium kansasii</name>
    <dbReference type="NCBI Taxonomy" id="1768"/>
    <lineage>
        <taxon>Bacteria</taxon>
        <taxon>Bacillati</taxon>
        <taxon>Actinomycetota</taxon>
        <taxon>Actinomycetes</taxon>
        <taxon>Mycobacteriales</taxon>
        <taxon>Mycobacteriaceae</taxon>
        <taxon>Mycobacterium</taxon>
    </lineage>
</organism>
<proteinExistence type="predicted"/>
<evidence type="ECO:0000313" key="2">
    <source>
        <dbReference type="Proteomes" id="UP000516380"/>
    </source>
</evidence>
<gene>
    <name evidence="1" type="ORF">NIIDMKKI_68320</name>
</gene>
<reference evidence="1 2" key="1">
    <citation type="submission" date="2020-07" db="EMBL/GenBank/DDBJ databases">
        <title>Mycobacterium kansasii (former subtype) with zoonotic potential isolated from diseased indoor pet cat, Japan.</title>
        <authorList>
            <person name="Fukano H."/>
            <person name="Terazono T."/>
            <person name="Hoshino Y."/>
        </authorList>
    </citation>
    <scope>NUCLEOTIDE SEQUENCE [LARGE SCALE GENOMIC DNA]</scope>
    <source>
        <strain evidence="1 2">Kuro-I</strain>
    </source>
</reference>
<name>A0A7G1IKU6_MYCKA</name>
<keyword evidence="2" id="KW-1185">Reference proteome</keyword>
<dbReference type="EMBL" id="AP023343">
    <property type="protein sequence ID" value="BCI91626.1"/>
    <property type="molecule type" value="Genomic_DNA"/>
</dbReference>